<dbReference type="Proteomes" id="UP001381693">
    <property type="component" value="Unassembled WGS sequence"/>
</dbReference>
<accession>A0AAN8XE23</accession>
<dbReference type="InterPro" id="IPR022047">
    <property type="entry name" value="Microcephalin-like"/>
</dbReference>
<evidence type="ECO:0000313" key="3">
    <source>
        <dbReference type="EMBL" id="KAK7077429.1"/>
    </source>
</evidence>
<proteinExistence type="predicted"/>
<feature type="region of interest" description="Disordered" evidence="1">
    <location>
        <begin position="211"/>
        <end position="246"/>
    </location>
</feature>
<name>A0AAN8XE23_HALRR</name>
<sequence length="569" mass="62110">MKSKEKSQASLKQKHKDESASAPVNIHSMLFNRTRGENSSYGVVPETPNNSYSLSYTSNTITGTVLETPDASLKEDGDIGVINGKSNAVFVMERTGSLSKNSDSSDDSMEVEAGDGIVENELDGSLFELTPALLHGRRQNVMSILESEHTFTETLLSKNKNSSMVTSKKPRHNFVSPIKRRKRKSLATVILPFDLNDEHITNKLHAIYERDEASKGETSKTAQRKLASATHGTNKGGSKIDSPKTNMQKRSSVLLARGTINSARVENANYPTTSKETRKTSNTTIIFDSEDIELTPIASSTCKNVNNSVSGIIKGMELHNIMEADNPEPLKISEGESVSTISCLEFFNAKTSAPAVCGSSKLSTTSLQTAAQHVSERQVSCGTPVRNSADDATENSLGSMSIVDAATQPGMILILQDIVAHVDVRISGDNCSEAVKAQLVALGAQVRDKLTPDVTHVVFREGNRNTYKRATKRGLHLVSVLWVEACRENLKRVLESPFHCTSVKSQSHPSLSSRLKKSRPARPKDFAEQERIATARAERRLKILKSVARSPPCSDLGNYTPQRQSAIEK</sequence>
<feature type="region of interest" description="Disordered" evidence="1">
    <location>
        <begin position="503"/>
        <end position="529"/>
    </location>
</feature>
<evidence type="ECO:0000313" key="4">
    <source>
        <dbReference type="Proteomes" id="UP001381693"/>
    </source>
</evidence>
<evidence type="ECO:0000256" key="1">
    <source>
        <dbReference type="SAM" id="MobiDB-lite"/>
    </source>
</evidence>
<feature type="region of interest" description="Disordered" evidence="1">
    <location>
        <begin position="1"/>
        <end position="25"/>
    </location>
</feature>
<keyword evidence="4" id="KW-1185">Reference proteome</keyword>
<dbReference type="AlphaFoldDB" id="A0AAN8XE23"/>
<dbReference type="PROSITE" id="PS50172">
    <property type="entry name" value="BRCT"/>
    <property type="match status" value="1"/>
</dbReference>
<organism evidence="3 4">
    <name type="scientific">Halocaridina rubra</name>
    <name type="common">Hawaiian red shrimp</name>
    <dbReference type="NCBI Taxonomy" id="373956"/>
    <lineage>
        <taxon>Eukaryota</taxon>
        <taxon>Metazoa</taxon>
        <taxon>Ecdysozoa</taxon>
        <taxon>Arthropoda</taxon>
        <taxon>Crustacea</taxon>
        <taxon>Multicrustacea</taxon>
        <taxon>Malacostraca</taxon>
        <taxon>Eumalacostraca</taxon>
        <taxon>Eucarida</taxon>
        <taxon>Decapoda</taxon>
        <taxon>Pleocyemata</taxon>
        <taxon>Caridea</taxon>
        <taxon>Atyoidea</taxon>
        <taxon>Atyidae</taxon>
        <taxon>Halocaridina</taxon>
    </lineage>
</organism>
<dbReference type="InterPro" id="IPR001357">
    <property type="entry name" value="BRCT_dom"/>
</dbReference>
<dbReference type="SMART" id="SM00292">
    <property type="entry name" value="BRCT"/>
    <property type="match status" value="1"/>
</dbReference>
<dbReference type="EMBL" id="JAXCGZ010008850">
    <property type="protein sequence ID" value="KAK7077429.1"/>
    <property type="molecule type" value="Genomic_DNA"/>
</dbReference>
<feature type="compositionally biased region" description="Polar residues" evidence="1">
    <location>
        <begin position="557"/>
        <end position="569"/>
    </location>
</feature>
<evidence type="ECO:0000259" key="2">
    <source>
        <dbReference type="PROSITE" id="PS50172"/>
    </source>
</evidence>
<comment type="caution">
    <text evidence="3">The sequence shown here is derived from an EMBL/GenBank/DDBJ whole genome shotgun (WGS) entry which is preliminary data.</text>
</comment>
<dbReference type="PANTHER" id="PTHR14625:SF3">
    <property type="entry name" value="MICROCEPHALIN"/>
    <property type="match status" value="1"/>
</dbReference>
<dbReference type="PANTHER" id="PTHR14625">
    <property type="entry name" value="MICROCEPHALIN"/>
    <property type="match status" value="1"/>
</dbReference>
<dbReference type="SUPFAM" id="SSF52113">
    <property type="entry name" value="BRCT domain"/>
    <property type="match status" value="1"/>
</dbReference>
<dbReference type="GO" id="GO:0000278">
    <property type="term" value="P:mitotic cell cycle"/>
    <property type="evidence" value="ECO:0007669"/>
    <property type="project" value="TreeGrafter"/>
</dbReference>
<feature type="compositionally biased region" description="Polar residues" evidence="1">
    <location>
        <begin position="503"/>
        <end position="513"/>
    </location>
</feature>
<protein>
    <recommendedName>
        <fullName evidence="2">BRCT domain-containing protein</fullName>
    </recommendedName>
</protein>
<dbReference type="Pfam" id="PF12738">
    <property type="entry name" value="PTCB-BRCT"/>
    <property type="match status" value="1"/>
</dbReference>
<dbReference type="InterPro" id="IPR036420">
    <property type="entry name" value="BRCT_dom_sf"/>
</dbReference>
<dbReference type="CDD" id="cd17716">
    <property type="entry name" value="BRCT_microcephalin_rpt1"/>
    <property type="match status" value="1"/>
</dbReference>
<reference evidence="3 4" key="1">
    <citation type="submission" date="2023-11" db="EMBL/GenBank/DDBJ databases">
        <title>Halocaridina rubra genome assembly.</title>
        <authorList>
            <person name="Smith C."/>
        </authorList>
    </citation>
    <scope>NUCLEOTIDE SEQUENCE [LARGE SCALE GENOMIC DNA]</scope>
    <source>
        <strain evidence="3">EP-1</strain>
        <tissue evidence="3">Whole</tissue>
    </source>
</reference>
<feature type="non-terminal residue" evidence="3">
    <location>
        <position position="569"/>
    </location>
</feature>
<dbReference type="Gene3D" id="3.40.50.10190">
    <property type="entry name" value="BRCT domain"/>
    <property type="match status" value="1"/>
</dbReference>
<feature type="region of interest" description="Disordered" evidence="1">
    <location>
        <begin position="549"/>
        <end position="569"/>
    </location>
</feature>
<gene>
    <name evidence="3" type="ORF">SK128_024123</name>
</gene>
<feature type="domain" description="BRCT" evidence="2">
    <location>
        <begin position="410"/>
        <end position="500"/>
    </location>
</feature>